<dbReference type="AlphaFoldDB" id="A0A1X7FTT8"/>
<dbReference type="RefSeq" id="WP_085423730.1">
    <property type="nucleotide sequence ID" value="NZ_FXAF01000008.1"/>
</dbReference>
<accession>A0A1X7FTT8</accession>
<dbReference type="Pfam" id="PF01177">
    <property type="entry name" value="Asp_Glu_race"/>
    <property type="match status" value="1"/>
</dbReference>
<proteinExistence type="inferred from homology"/>
<organism evidence="2 3">
    <name type="scientific">Xaviernesmea oryzae</name>
    <dbReference type="NCBI Taxonomy" id="464029"/>
    <lineage>
        <taxon>Bacteria</taxon>
        <taxon>Pseudomonadati</taxon>
        <taxon>Pseudomonadota</taxon>
        <taxon>Alphaproteobacteria</taxon>
        <taxon>Hyphomicrobiales</taxon>
        <taxon>Rhizobiaceae</taxon>
        <taxon>Rhizobium/Agrobacterium group</taxon>
        <taxon>Xaviernesmea</taxon>
    </lineage>
</organism>
<comment type="similarity">
    <text evidence="1">Belongs to the HyuE racemase family.</text>
</comment>
<evidence type="ECO:0008006" key="4">
    <source>
        <dbReference type="Google" id="ProtNLM"/>
    </source>
</evidence>
<dbReference type="Gene3D" id="3.40.50.12500">
    <property type="match status" value="1"/>
</dbReference>
<name>A0A1X7FTT8_9HYPH</name>
<dbReference type="STRING" id="464029.SAMN02982989_0815"/>
<dbReference type="Proteomes" id="UP000192903">
    <property type="component" value="Unassembled WGS sequence"/>
</dbReference>
<dbReference type="EMBL" id="FXAF01000008">
    <property type="protein sequence ID" value="SMF58658.1"/>
    <property type="molecule type" value="Genomic_DNA"/>
</dbReference>
<dbReference type="InterPro" id="IPR015942">
    <property type="entry name" value="Asp/Glu/hydantoin_racemase"/>
</dbReference>
<reference evidence="3" key="1">
    <citation type="submission" date="2017-04" db="EMBL/GenBank/DDBJ databases">
        <authorList>
            <person name="Varghese N."/>
            <person name="Submissions S."/>
        </authorList>
    </citation>
    <scope>NUCLEOTIDE SEQUENCE [LARGE SCALE GENOMIC DNA]</scope>
    <source>
        <strain evidence="3">B4P</strain>
    </source>
</reference>
<keyword evidence="3" id="KW-1185">Reference proteome</keyword>
<evidence type="ECO:0000256" key="1">
    <source>
        <dbReference type="ARBA" id="ARBA00038414"/>
    </source>
</evidence>
<dbReference type="InterPro" id="IPR053714">
    <property type="entry name" value="Iso_Racemase_Enz_sf"/>
</dbReference>
<evidence type="ECO:0000313" key="3">
    <source>
        <dbReference type="Proteomes" id="UP000192903"/>
    </source>
</evidence>
<dbReference type="OrthoDB" id="978447at2"/>
<sequence length="222" mass="24316">MPKNFPRIVLFHATPVAMDPIGSAMARLWPEAEAVNLLDDGLTIDRAREGAELSEELIERFVDFGRYARRIGADGILITCSAFGPAIDRMIKELPLPILRPNEAMFREAIAAGDRIGMLATFAPAVATMEDEFRQFTAEAGAASSLETIVVPDAIDLLRKGDAASHNRLVAEMAPRLADHDAIMLAHFSTSRAAEDVRRMVDRPVFTAPEAAVNRMKSLVME</sequence>
<dbReference type="GO" id="GO:0047661">
    <property type="term" value="F:amino-acid racemase activity"/>
    <property type="evidence" value="ECO:0007669"/>
    <property type="project" value="InterPro"/>
</dbReference>
<evidence type="ECO:0000313" key="2">
    <source>
        <dbReference type="EMBL" id="SMF58658.1"/>
    </source>
</evidence>
<gene>
    <name evidence="2" type="ORF">SAMN02982989_0815</name>
</gene>
<protein>
    <recommendedName>
        <fullName evidence="4">Arylsulfatase</fullName>
    </recommendedName>
</protein>